<evidence type="ECO:0000256" key="2">
    <source>
        <dbReference type="ARBA" id="ARBA00022801"/>
    </source>
</evidence>
<dbReference type="PANTHER" id="PTHR10655">
    <property type="entry name" value="LYSOPHOSPHOLIPASE-RELATED"/>
    <property type="match status" value="1"/>
</dbReference>
<dbReference type="SUPFAM" id="SSF53474">
    <property type="entry name" value="alpha/beta-Hydrolases"/>
    <property type="match status" value="1"/>
</dbReference>
<dbReference type="InterPro" id="IPR003140">
    <property type="entry name" value="PLipase/COase/thioEstase"/>
</dbReference>
<dbReference type="Gene3D" id="3.40.50.1820">
    <property type="entry name" value="alpha/beta hydrolase"/>
    <property type="match status" value="1"/>
</dbReference>
<dbReference type="Pfam" id="PF02230">
    <property type="entry name" value="Abhydrolase_2"/>
    <property type="match status" value="1"/>
</dbReference>
<dbReference type="GO" id="GO:0008474">
    <property type="term" value="F:palmitoyl-(protein) hydrolase activity"/>
    <property type="evidence" value="ECO:0007669"/>
    <property type="project" value="TreeGrafter"/>
</dbReference>
<dbReference type="InterPro" id="IPR050565">
    <property type="entry name" value="LYPA1-2/EST-like"/>
</dbReference>
<sequence>METEMIYELRRPRNVVQGEKYPAIFVMHGIGSNEQNMLSLVNGLEDRFFIFSVRGHLPHGPGFAYFTIEGYGKPHREVFDEGINKLSAFIDYATEKYPVDSNKVYLMGFSQGAIVSMTLALSLGSKIKGTVALSGYIPQFVKEEYTINPGKQLSLFISHGEYDNVLPYEWGKENVEFFTQLEVPVTFKSYPEGHTVTLENLRDFQAWILNDLQRETA</sequence>
<dbReference type="InterPro" id="IPR029058">
    <property type="entry name" value="AB_hydrolase_fold"/>
</dbReference>
<comment type="caution">
    <text evidence="4">The sequence shown here is derived from an EMBL/GenBank/DDBJ whole genome shotgun (WGS) entry which is preliminary data.</text>
</comment>
<gene>
    <name evidence="4" type="ORF">DRW41_03945</name>
</gene>
<evidence type="ECO:0000313" key="5">
    <source>
        <dbReference type="Proteomes" id="UP000257144"/>
    </source>
</evidence>
<organism evidence="4 5">
    <name type="scientific">Neobacillus piezotolerans</name>
    <dbReference type="NCBI Taxonomy" id="2259171"/>
    <lineage>
        <taxon>Bacteria</taxon>
        <taxon>Bacillati</taxon>
        <taxon>Bacillota</taxon>
        <taxon>Bacilli</taxon>
        <taxon>Bacillales</taxon>
        <taxon>Bacillaceae</taxon>
        <taxon>Neobacillus</taxon>
    </lineage>
</organism>
<keyword evidence="2" id="KW-0378">Hydrolase</keyword>
<keyword evidence="5" id="KW-1185">Reference proteome</keyword>
<dbReference type="AlphaFoldDB" id="A0A3D8GW74"/>
<dbReference type="Proteomes" id="UP000257144">
    <property type="component" value="Unassembled WGS sequence"/>
</dbReference>
<dbReference type="GO" id="GO:0005737">
    <property type="term" value="C:cytoplasm"/>
    <property type="evidence" value="ECO:0007669"/>
    <property type="project" value="TreeGrafter"/>
</dbReference>
<evidence type="ECO:0000256" key="1">
    <source>
        <dbReference type="ARBA" id="ARBA00006499"/>
    </source>
</evidence>
<protein>
    <submittedName>
        <fullName evidence="4">Esterase</fullName>
    </submittedName>
</protein>
<name>A0A3D8GW74_9BACI</name>
<feature type="domain" description="Phospholipase/carboxylesterase/thioesterase" evidence="3">
    <location>
        <begin position="22"/>
        <end position="208"/>
    </location>
</feature>
<accession>A0A3D8GW74</accession>
<dbReference type="PANTHER" id="PTHR10655:SF17">
    <property type="entry name" value="LYSOPHOSPHOLIPASE-LIKE PROTEIN 1"/>
    <property type="match status" value="1"/>
</dbReference>
<comment type="similarity">
    <text evidence="1">Belongs to the AB hydrolase superfamily. AB hydrolase 2 family.</text>
</comment>
<proteinExistence type="inferred from homology"/>
<evidence type="ECO:0000313" key="4">
    <source>
        <dbReference type="EMBL" id="RDU38720.1"/>
    </source>
</evidence>
<evidence type="ECO:0000259" key="3">
    <source>
        <dbReference type="Pfam" id="PF02230"/>
    </source>
</evidence>
<dbReference type="GO" id="GO:0052689">
    <property type="term" value="F:carboxylic ester hydrolase activity"/>
    <property type="evidence" value="ECO:0007669"/>
    <property type="project" value="TreeGrafter"/>
</dbReference>
<dbReference type="OrthoDB" id="9795555at2"/>
<dbReference type="EMBL" id="QNQT01000001">
    <property type="protein sequence ID" value="RDU38720.1"/>
    <property type="molecule type" value="Genomic_DNA"/>
</dbReference>
<reference evidence="4 5" key="1">
    <citation type="submission" date="2018-07" db="EMBL/GenBank/DDBJ databases">
        <title>Bacillus sp. YLB-04 draft genome sequence.</title>
        <authorList>
            <person name="Yu L."/>
            <person name="Tang X."/>
        </authorList>
    </citation>
    <scope>NUCLEOTIDE SEQUENCE [LARGE SCALE GENOMIC DNA]</scope>
    <source>
        <strain evidence="4 5">YLB-04</strain>
    </source>
</reference>